<dbReference type="InterPro" id="IPR001915">
    <property type="entry name" value="Peptidase_M48"/>
</dbReference>
<evidence type="ECO:0000256" key="2">
    <source>
        <dbReference type="ARBA" id="ARBA00022723"/>
    </source>
</evidence>
<reference evidence="9 10" key="1">
    <citation type="journal article" date="2013" name="ISME J.">
        <title>A metabolic model for members of the genus Tetrasphaera involved in enhanced biological phosphorus removal.</title>
        <authorList>
            <person name="Kristiansen R."/>
            <person name="Nguyen H.T.T."/>
            <person name="Saunders A.M."/>
            <person name="Nielsen J.L."/>
            <person name="Wimmer R."/>
            <person name="Le V.Q."/>
            <person name="McIlroy S.J."/>
            <person name="Petrovski S."/>
            <person name="Seviour R.J."/>
            <person name="Calteau A."/>
            <person name="Nielsen K.L."/>
            <person name="Nielsen P.H."/>
        </authorList>
    </citation>
    <scope>NUCLEOTIDE SEQUENCE [LARGE SCALE GENOMIC DNA]</scope>
    <source>
        <strain evidence="9 10">Lp2</strain>
    </source>
</reference>
<comment type="caution">
    <text evidence="9">The sequence shown here is derived from an EMBL/GenBank/DDBJ whole genome shotgun (WGS) entry which is preliminary data.</text>
</comment>
<name>N0E4S9_9MICO</name>
<accession>N0E4S9</accession>
<dbReference type="GO" id="GO:0004222">
    <property type="term" value="F:metalloendopeptidase activity"/>
    <property type="evidence" value="ECO:0007669"/>
    <property type="project" value="InterPro"/>
</dbReference>
<dbReference type="EMBL" id="CAIZ01000142">
    <property type="protein sequence ID" value="CCH70915.1"/>
    <property type="molecule type" value="Genomic_DNA"/>
</dbReference>
<evidence type="ECO:0000256" key="1">
    <source>
        <dbReference type="ARBA" id="ARBA00022670"/>
    </source>
</evidence>
<evidence type="ECO:0000313" key="10">
    <source>
        <dbReference type="Proteomes" id="UP000013167"/>
    </source>
</evidence>
<keyword evidence="10" id="KW-1185">Reference proteome</keyword>
<evidence type="ECO:0000313" key="9">
    <source>
        <dbReference type="EMBL" id="CCH70915.1"/>
    </source>
</evidence>
<keyword evidence="4 6" id="KW-0862">Zinc</keyword>
<dbReference type="HOGENOM" id="CLU_056335_2_0_11"/>
<dbReference type="PANTHER" id="PTHR34978:SF3">
    <property type="entry name" value="SLR0241 PROTEIN"/>
    <property type="match status" value="1"/>
</dbReference>
<keyword evidence="5 6" id="KW-0482">Metalloprotease</keyword>
<dbReference type="GO" id="GO:0006508">
    <property type="term" value="P:proteolysis"/>
    <property type="evidence" value="ECO:0007669"/>
    <property type="project" value="UniProtKB-KW"/>
</dbReference>
<dbReference type="PANTHER" id="PTHR34978">
    <property type="entry name" value="POSSIBLE SENSOR-TRANSDUCER PROTEIN BLAR"/>
    <property type="match status" value="1"/>
</dbReference>
<feature type="transmembrane region" description="Helical" evidence="7">
    <location>
        <begin position="194"/>
        <end position="213"/>
    </location>
</feature>
<evidence type="ECO:0000256" key="5">
    <source>
        <dbReference type="ARBA" id="ARBA00023049"/>
    </source>
</evidence>
<dbReference type="CDD" id="cd07326">
    <property type="entry name" value="M56_BlaR1_MecR1_like"/>
    <property type="match status" value="1"/>
</dbReference>
<keyword evidence="2" id="KW-0479">Metal-binding</keyword>
<dbReference type="Proteomes" id="UP000013167">
    <property type="component" value="Unassembled WGS sequence"/>
</dbReference>
<sequence>MILALVVAVSGLMLARLLVAGHSIGRRMRVLRRRHRELVDIIALEPQPGSRVRVLEHPTPTAYCLPGRQSRVVLSQGVIEAMPPRALAAVLAHEGAHLMARHDLLVEFFSVIHETMPAAVRSPEAMREVRLLVEVLADRASVRKVGVEETRLALLTLAGSKAPEAAMAAGVGSTAVRLDLLARPAPNRLMTAAMYAYAVGLILVPLGLLALAWTSR</sequence>
<proteinExistence type="inferred from homology"/>
<keyword evidence="7" id="KW-0472">Membrane</keyword>
<comment type="cofactor">
    <cofactor evidence="6">
        <name>Zn(2+)</name>
        <dbReference type="ChEBI" id="CHEBI:29105"/>
    </cofactor>
    <text evidence="6">Binds 1 zinc ion per subunit.</text>
</comment>
<feature type="domain" description="Peptidase M48" evidence="8">
    <location>
        <begin position="31"/>
        <end position="105"/>
    </location>
</feature>
<keyword evidence="7" id="KW-1133">Transmembrane helix</keyword>
<dbReference type="OrthoDB" id="9785340at2"/>
<keyword evidence="3 6" id="KW-0378">Hydrolase</keyword>
<evidence type="ECO:0000259" key="8">
    <source>
        <dbReference type="Pfam" id="PF01435"/>
    </source>
</evidence>
<evidence type="ECO:0000256" key="7">
    <source>
        <dbReference type="SAM" id="Phobius"/>
    </source>
</evidence>
<evidence type="ECO:0000256" key="6">
    <source>
        <dbReference type="RuleBase" id="RU003983"/>
    </source>
</evidence>
<organism evidence="9 10">
    <name type="scientific">Phycicoccus elongatus Lp2</name>
    <dbReference type="NCBI Taxonomy" id="1193181"/>
    <lineage>
        <taxon>Bacteria</taxon>
        <taxon>Bacillati</taxon>
        <taxon>Actinomycetota</taxon>
        <taxon>Actinomycetes</taxon>
        <taxon>Micrococcales</taxon>
        <taxon>Intrasporangiaceae</taxon>
        <taxon>Phycicoccus</taxon>
    </lineage>
</organism>
<protein>
    <recommendedName>
        <fullName evidence="8">Peptidase M48 domain-containing protein</fullName>
    </recommendedName>
</protein>
<dbReference type="eggNOG" id="COG0501">
    <property type="taxonomic scope" value="Bacteria"/>
</dbReference>
<gene>
    <name evidence="9" type="ORF">BN10_700006</name>
</gene>
<keyword evidence="7" id="KW-0812">Transmembrane</keyword>
<dbReference type="Pfam" id="PF01435">
    <property type="entry name" value="Peptidase_M48"/>
    <property type="match status" value="1"/>
</dbReference>
<dbReference type="GO" id="GO:0046872">
    <property type="term" value="F:metal ion binding"/>
    <property type="evidence" value="ECO:0007669"/>
    <property type="project" value="UniProtKB-KW"/>
</dbReference>
<comment type="similarity">
    <text evidence="6">Belongs to the peptidase M48 family.</text>
</comment>
<dbReference type="Gene3D" id="3.30.2010.10">
    <property type="entry name" value="Metalloproteases ('zincins'), catalytic domain"/>
    <property type="match status" value="1"/>
</dbReference>
<evidence type="ECO:0000256" key="4">
    <source>
        <dbReference type="ARBA" id="ARBA00022833"/>
    </source>
</evidence>
<dbReference type="STRING" id="1193181.BN10_700006"/>
<dbReference type="AlphaFoldDB" id="N0E4S9"/>
<keyword evidence="1 6" id="KW-0645">Protease</keyword>
<dbReference type="InterPro" id="IPR052173">
    <property type="entry name" value="Beta-lactam_resp_regulator"/>
</dbReference>
<evidence type="ECO:0000256" key="3">
    <source>
        <dbReference type="ARBA" id="ARBA00022801"/>
    </source>
</evidence>